<organism evidence="3 4">
    <name type="scientific">Actinomarinicola tropica</name>
    <dbReference type="NCBI Taxonomy" id="2789776"/>
    <lineage>
        <taxon>Bacteria</taxon>
        <taxon>Bacillati</taxon>
        <taxon>Actinomycetota</taxon>
        <taxon>Acidimicrobiia</taxon>
        <taxon>Acidimicrobiales</taxon>
        <taxon>Iamiaceae</taxon>
        <taxon>Actinomarinicola</taxon>
    </lineage>
</organism>
<proteinExistence type="predicted"/>
<evidence type="ECO:0000313" key="3">
    <source>
        <dbReference type="EMBL" id="QGG95850.1"/>
    </source>
</evidence>
<dbReference type="GO" id="GO:0006529">
    <property type="term" value="P:asparagine biosynthetic process"/>
    <property type="evidence" value="ECO:0007669"/>
    <property type="project" value="InterPro"/>
</dbReference>
<dbReference type="Gene3D" id="3.40.50.620">
    <property type="entry name" value="HUPs"/>
    <property type="match status" value="1"/>
</dbReference>
<dbReference type="Proteomes" id="UP000334019">
    <property type="component" value="Chromosome"/>
</dbReference>
<dbReference type="RefSeq" id="WP_153759956.1">
    <property type="nucleotide sequence ID" value="NZ_CP045851.1"/>
</dbReference>
<accession>A0A5Q2RPP2</accession>
<dbReference type="KEGG" id="atq:GH723_12495"/>
<dbReference type="AlphaFoldDB" id="A0A5Q2RPP2"/>
<dbReference type="EMBL" id="CP045851">
    <property type="protein sequence ID" value="QGG95850.1"/>
    <property type="molecule type" value="Genomic_DNA"/>
</dbReference>
<dbReference type="Pfam" id="PF00733">
    <property type="entry name" value="Asn_synthase"/>
    <property type="match status" value="1"/>
</dbReference>
<dbReference type="InterPro" id="IPR001962">
    <property type="entry name" value="Asn_synthase"/>
</dbReference>
<dbReference type="InterPro" id="IPR014729">
    <property type="entry name" value="Rossmann-like_a/b/a_fold"/>
</dbReference>
<protein>
    <recommendedName>
        <fullName evidence="2">Asparagine synthetase domain-containing protein</fullName>
    </recommendedName>
</protein>
<keyword evidence="4" id="KW-1185">Reference proteome</keyword>
<reference evidence="3 4" key="1">
    <citation type="submission" date="2019-11" db="EMBL/GenBank/DDBJ databases">
        <authorList>
            <person name="He Y."/>
        </authorList>
    </citation>
    <scope>NUCLEOTIDE SEQUENCE [LARGE SCALE GENOMIC DNA]</scope>
    <source>
        <strain evidence="3 4">SCSIO 58843</strain>
    </source>
</reference>
<gene>
    <name evidence="3" type="ORF">GH723_12495</name>
</gene>
<dbReference type="SUPFAM" id="SSF52402">
    <property type="entry name" value="Adenine nucleotide alpha hydrolases-like"/>
    <property type="match status" value="1"/>
</dbReference>
<evidence type="ECO:0000256" key="1">
    <source>
        <dbReference type="SAM" id="MobiDB-lite"/>
    </source>
</evidence>
<feature type="domain" description="Asparagine synthetase" evidence="2">
    <location>
        <begin position="200"/>
        <end position="562"/>
    </location>
</feature>
<evidence type="ECO:0000259" key="2">
    <source>
        <dbReference type="Pfam" id="PF00733"/>
    </source>
</evidence>
<name>A0A5Q2RPP2_9ACTN</name>
<feature type="region of interest" description="Disordered" evidence="1">
    <location>
        <begin position="174"/>
        <end position="195"/>
    </location>
</feature>
<sequence>MRNGLVVASPARAEEAERAARWLASQGGRLEVLGDAGSPAWLAVVHDGGPVLEVGRDGRRVGVRIGDPTASPWAVLDGDPPAHTVAAVIDPEHGRAVVGSGPGNLRLFGHEDPSGWLVTTSVGALVEGLGERAALDRSYEDFQLGFGFLPDDRTMFAGVRSLARPGCIALAGPPLAGPSGDAPRPGAAEPVPPPDGPHGVADLLLEVLDEQSRGVDHVGVLLGGFDSALVAAGLHRLGKRVSTFTFHFDDDRFNQRHVEEAVGAAAADHHPVPITAEVIGDALARFPELVNQPGAQPHYQIQTIVAASAARAAGVERLFSGDGCDAVFLAYPTVNTRSAASQGLGRVPSPVLRASLRALSLRSVDDRLGHVARVGRSSLRAALLGGAASHHLPTQYLDDVALRRLSPTPRPVQDETIAEIRRRLATATGATDPVRLAFDGNAIAGHSLAKVEGATLVSGLDIHSPYTTTSFRESIAQMPPELVRPAGRLAAAEGKPVLQQAAVDSGLLPPSVVEQRKQAPTMAPIDEWFSGPLRGQVTDLLMELPFEVDLAAVDVILRRKRAEDVYRQRLTLSNHAFQAIGLLTSYAAFARLVRR</sequence>
<dbReference type="GO" id="GO:0004066">
    <property type="term" value="F:asparagine synthase (glutamine-hydrolyzing) activity"/>
    <property type="evidence" value="ECO:0007669"/>
    <property type="project" value="InterPro"/>
</dbReference>
<evidence type="ECO:0000313" key="4">
    <source>
        <dbReference type="Proteomes" id="UP000334019"/>
    </source>
</evidence>